<dbReference type="InterPro" id="IPR000835">
    <property type="entry name" value="HTH_MarR-typ"/>
</dbReference>
<organism evidence="5 6">
    <name type="scientific">Alloalcanivorax profundimaris</name>
    <dbReference type="NCBI Taxonomy" id="2735259"/>
    <lineage>
        <taxon>Bacteria</taxon>
        <taxon>Pseudomonadati</taxon>
        <taxon>Pseudomonadota</taxon>
        <taxon>Gammaproteobacteria</taxon>
        <taxon>Oceanospirillales</taxon>
        <taxon>Alcanivoracaceae</taxon>
        <taxon>Alloalcanivorax</taxon>
    </lineage>
</organism>
<dbReference type="InterPro" id="IPR036388">
    <property type="entry name" value="WH-like_DNA-bd_sf"/>
</dbReference>
<reference evidence="5 6" key="1">
    <citation type="submission" date="2012-09" db="EMBL/GenBank/DDBJ databases">
        <title>Genome Sequence of alkane-degrading Bacterium Alcanivorax sp. 521-1.</title>
        <authorList>
            <person name="Lai Q."/>
            <person name="Shao Z."/>
        </authorList>
    </citation>
    <scope>NUCLEOTIDE SEQUENCE [LARGE SCALE GENOMIC DNA]</scope>
    <source>
        <strain evidence="5 6">521-1</strain>
    </source>
</reference>
<dbReference type="Proteomes" id="UP000662703">
    <property type="component" value="Unassembled WGS sequence"/>
</dbReference>
<keyword evidence="2" id="KW-0238">DNA-binding</keyword>
<dbReference type="PRINTS" id="PR00598">
    <property type="entry name" value="HTHMARR"/>
</dbReference>
<protein>
    <submittedName>
        <fullName evidence="5">MarR family transcriptional regulator</fullName>
    </submittedName>
</protein>
<name>A0ABS0AMT2_9GAMM</name>
<keyword evidence="1" id="KW-0805">Transcription regulation</keyword>
<keyword evidence="3" id="KW-0804">Transcription</keyword>
<evidence type="ECO:0000256" key="3">
    <source>
        <dbReference type="ARBA" id="ARBA00023163"/>
    </source>
</evidence>
<dbReference type="SUPFAM" id="SSF46785">
    <property type="entry name" value="Winged helix' DNA-binding domain"/>
    <property type="match status" value="1"/>
</dbReference>
<dbReference type="SMART" id="SM00347">
    <property type="entry name" value="HTH_MARR"/>
    <property type="match status" value="1"/>
</dbReference>
<evidence type="ECO:0000313" key="6">
    <source>
        <dbReference type="Proteomes" id="UP000662703"/>
    </source>
</evidence>
<feature type="domain" description="HTH marR-type" evidence="4">
    <location>
        <begin position="16"/>
        <end position="153"/>
    </location>
</feature>
<dbReference type="Pfam" id="PF01047">
    <property type="entry name" value="MarR"/>
    <property type="match status" value="1"/>
</dbReference>
<evidence type="ECO:0000256" key="1">
    <source>
        <dbReference type="ARBA" id="ARBA00023015"/>
    </source>
</evidence>
<dbReference type="EMBL" id="ARXX01000007">
    <property type="protein sequence ID" value="MBF5055388.1"/>
    <property type="molecule type" value="Genomic_DNA"/>
</dbReference>
<dbReference type="PANTHER" id="PTHR35790">
    <property type="entry name" value="HTH-TYPE TRANSCRIPTIONAL REGULATOR PCHR"/>
    <property type="match status" value="1"/>
</dbReference>
<proteinExistence type="predicted"/>
<evidence type="ECO:0000313" key="5">
    <source>
        <dbReference type="EMBL" id="MBF5055388.1"/>
    </source>
</evidence>
<accession>A0ABS0AMT2</accession>
<dbReference type="InterPro" id="IPR036390">
    <property type="entry name" value="WH_DNA-bd_sf"/>
</dbReference>
<dbReference type="Gene3D" id="1.10.10.10">
    <property type="entry name" value="Winged helix-like DNA-binding domain superfamily/Winged helix DNA-binding domain"/>
    <property type="match status" value="1"/>
</dbReference>
<dbReference type="RefSeq" id="WP_194864189.1">
    <property type="nucleotide sequence ID" value="NZ_ARXX01000007.1"/>
</dbReference>
<gene>
    <name evidence="5" type="ORF">Y5W_00682</name>
</gene>
<comment type="caution">
    <text evidence="5">The sequence shown here is derived from an EMBL/GenBank/DDBJ whole genome shotgun (WGS) entry which is preliminary data.</text>
</comment>
<dbReference type="PANTHER" id="PTHR35790:SF4">
    <property type="entry name" value="HTH-TYPE TRANSCRIPTIONAL REGULATOR PCHR"/>
    <property type="match status" value="1"/>
</dbReference>
<sequence length="166" mass="18976">MSRTDRNPDASSPSTELDLTRFLPYRLNNLGGRISQALAVIYRRRFGISIPEWRILVWLNERPVLTAKQLTGLTQMDKVRVSRSVRALESRNLIHRQPSTEDQRQQWLRLTDDARALLAELIPATRRWEAELAATLSEGEHEALLAALNKLEERLDHLVAGESGQD</sequence>
<evidence type="ECO:0000256" key="2">
    <source>
        <dbReference type="ARBA" id="ARBA00023125"/>
    </source>
</evidence>
<dbReference type="PROSITE" id="PS50995">
    <property type="entry name" value="HTH_MARR_2"/>
    <property type="match status" value="1"/>
</dbReference>
<evidence type="ECO:0000259" key="4">
    <source>
        <dbReference type="PROSITE" id="PS50995"/>
    </source>
</evidence>
<dbReference type="InterPro" id="IPR052067">
    <property type="entry name" value="Metal_resp_HTH_trans_reg"/>
</dbReference>
<keyword evidence="6" id="KW-1185">Reference proteome</keyword>